<accession>A0AC59HUE4</accession>
<evidence type="ECO:0000313" key="2">
    <source>
        <dbReference type="Proteomes" id="UP001317613"/>
    </source>
</evidence>
<evidence type="ECO:0000313" key="1">
    <source>
        <dbReference type="EMBL" id="BDQ63214.1"/>
    </source>
</evidence>
<dbReference type="EMBL" id="AP026729">
    <property type="protein sequence ID" value="BDQ63214.1"/>
    <property type="molecule type" value="Genomic_DNA"/>
</dbReference>
<sequence length="50" mass="6018">MAKIKKHLSKRRQQIRSIFHDCKPIHKRITLWIIVSILLIDIVLRFGILK</sequence>
<name>A0AC59HUE4_ENTFL</name>
<reference evidence="1" key="1">
    <citation type="submission" date="2022-08" db="EMBL/GenBank/DDBJ databases">
        <title>Molecular epidemiological analysis of five strains of VanD-type vancomycin-resistant Enterococcus faecalis.</title>
        <authorList>
            <person name="Mimura K."/>
            <person name="Hashimoto Y."/>
            <person name="Tomita H."/>
        </authorList>
    </citation>
    <scope>NUCLEOTIDE SEQUENCE</scope>
    <source>
        <strain evidence="1">SVR2332</strain>
    </source>
</reference>
<gene>
    <name evidence="1" type="ORF">EfsSVR2332_32920</name>
</gene>
<dbReference type="Proteomes" id="UP001317613">
    <property type="component" value="Chromosome"/>
</dbReference>
<proteinExistence type="predicted"/>
<protein>
    <submittedName>
        <fullName evidence="1">Uncharacterized protein</fullName>
    </submittedName>
</protein>
<organism evidence="1 2">
    <name type="scientific">Enterococcus faecalis</name>
    <name type="common">Streptococcus faecalis</name>
    <dbReference type="NCBI Taxonomy" id="1351"/>
    <lineage>
        <taxon>Bacteria</taxon>
        <taxon>Bacillati</taxon>
        <taxon>Bacillota</taxon>
        <taxon>Bacilli</taxon>
        <taxon>Lactobacillales</taxon>
        <taxon>Enterococcaceae</taxon>
        <taxon>Enterococcus</taxon>
    </lineage>
</organism>